<dbReference type="PROSITE" id="PS50943">
    <property type="entry name" value="HTH_CROC1"/>
    <property type="match status" value="1"/>
</dbReference>
<dbReference type="CDD" id="cd00093">
    <property type="entry name" value="HTH_XRE"/>
    <property type="match status" value="1"/>
</dbReference>
<sequence>MKGNITFSNRLNQIKGGLSGRKFADKCGVSHTVMGRYLSGDTSPTLDALIKISRATNVNIDWLAGAENVSFENARFLNASDFETIPLYSAEASAGCGCFQHDDAIIGEHLILVEDLKRLGIKKEDACAIKARGDSMLPTLMDGDLLVVDIREHIGVYDGVYAISLDSQLLVKRLRYDIASQGYHIISDNPEHDNFLLSKDELNRLRVNGRIRQVVKNL</sequence>
<keyword evidence="2" id="KW-0378">Hydrolase</keyword>
<gene>
    <name evidence="7" type="ORF">VSF3289_00401</name>
</gene>
<dbReference type="GO" id="GO:0003677">
    <property type="term" value="F:DNA binding"/>
    <property type="evidence" value="ECO:0007669"/>
    <property type="project" value="UniProtKB-KW"/>
</dbReference>
<keyword evidence="5" id="KW-0804">Transcription</keyword>
<dbReference type="GO" id="GO:0006508">
    <property type="term" value="P:proteolysis"/>
    <property type="evidence" value="ECO:0007669"/>
    <property type="project" value="UniProtKB-KW"/>
</dbReference>
<protein>
    <recommendedName>
        <fullName evidence="6">HTH cro/C1-type domain-containing protein</fullName>
    </recommendedName>
</protein>
<dbReference type="InterPro" id="IPR010982">
    <property type="entry name" value="Lambda_DNA-bd_dom_sf"/>
</dbReference>
<evidence type="ECO:0000256" key="3">
    <source>
        <dbReference type="ARBA" id="ARBA00023015"/>
    </source>
</evidence>
<evidence type="ECO:0000256" key="5">
    <source>
        <dbReference type="ARBA" id="ARBA00023163"/>
    </source>
</evidence>
<evidence type="ECO:0000256" key="1">
    <source>
        <dbReference type="ARBA" id="ARBA00022670"/>
    </source>
</evidence>
<dbReference type="EMBL" id="MDCJ01000002">
    <property type="protein sequence ID" value="ODS10146.1"/>
    <property type="molecule type" value="Genomic_DNA"/>
</dbReference>
<dbReference type="Gene3D" id="1.10.260.40">
    <property type="entry name" value="lambda repressor-like DNA-binding domains"/>
    <property type="match status" value="1"/>
</dbReference>
<dbReference type="PATRIC" id="fig|45658.8.peg.388"/>
<evidence type="ECO:0000256" key="2">
    <source>
        <dbReference type="ARBA" id="ARBA00022801"/>
    </source>
</evidence>
<dbReference type="PANTHER" id="PTHR40661">
    <property type="match status" value="1"/>
</dbReference>
<reference evidence="7 8" key="1">
    <citation type="submission" date="2016-08" db="EMBL/GenBank/DDBJ databases">
        <title>Genome sequencing of Vibrio scophthalmi strain FP3289, an isolated from Paralichthys olivaceus.</title>
        <authorList>
            <person name="Han H.-J."/>
        </authorList>
    </citation>
    <scope>NUCLEOTIDE SEQUENCE [LARGE SCALE GENOMIC DNA]</scope>
    <source>
        <strain evidence="7 8">FP3289</strain>
    </source>
</reference>
<dbReference type="InterPro" id="IPR039418">
    <property type="entry name" value="LexA-like"/>
</dbReference>
<dbReference type="InterPro" id="IPR036286">
    <property type="entry name" value="LexA/Signal_pep-like_sf"/>
</dbReference>
<comment type="caution">
    <text evidence="7">The sequence shown here is derived from an EMBL/GenBank/DDBJ whole genome shotgun (WGS) entry which is preliminary data.</text>
</comment>
<dbReference type="InterPro" id="IPR001387">
    <property type="entry name" value="Cro/C1-type_HTH"/>
</dbReference>
<dbReference type="CDD" id="cd06529">
    <property type="entry name" value="S24_LexA-like"/>
    <property type="match status" value="1"/>
</dbReference>
<feature type="domain" description="HTH cro/C1-type" evidence="6">
    <location>
        <begin position="17"/>
        <end position="63"/>
    </location>
</feature>
<dbReference type="GO" id="GO:0016020">
    <property type="term" value="C:membrane"/>
    <property type="evidence" value="ECO:0007669"/>
    <property type="project" value="InterPro"/>
</dbReference>
<dbReference type="SMART" id="SM00530">
    <property type="entry name" value="HTH_XRE"/>
    <property type="match status" value="1"/>
</dbReference>
<evidence type="ECO:0000313" key="8">
    <source>
        <dbReference type="Proteomes" id="UP000095131"/>
    </source>
</evidence>
<keyword evidence="4" id="KW-0238">DNA-binding</keyword>
<dbReference type="RefSeq" id="WP_069445957.1">
    <property type="nucleotide sequence ID" value="NZ_MDCJ01000002.1"/>
</dbReference>
<dbReference type="OrthoDB" id="5959816at2"/>
<name>A0A1E3WK34_9VIBR</name>
<dbReference type="Pfam" id="PF00717">
    <property type="entry name" value="Peptidase_S24"/>
    <property type="match status" value="1"/>
</dbReference>
<keyword evidence="1" id="KW-0645">Protease</keyword>
<dbReference type="SUPFAM" id="SSF51306">
    <property type="entry name" value="LexA/Signal peptidase"/>
    <property type="match status" value="1"/>
</dbReference>
<dbReference type="Proteomes" id="UP000095131">
    <property type="component" value="Unassembled WGS sequence"/>
</dbReference>
<dbReference type="InterPro" id="IPR019756">
    <property type="entry name" value="Pept_S26A_signal_pept_1_Ser-AS"/>
</dbReference>
<evidence type="ECO:0000259" key="6">
    <source>
        <dbReference type="PROSITE" id="PS50943"/>
    </source>
</evidence>
<dbReference type="PANTHER" id="PTHR40661:SF3">
    <property type="entry name" value="FELS-1 PROPHAGE TRANSCRIPTIONAL REGULATOR"/>
    <property type="match status" value="1"/>
</dbReference>
<dbReference type="AlphaFoldDB" id="A0A1E3WK34"/>
<dbReference type="SUPFAM" id="SSF47413">
    <property type="entry name" value="lambda repressor-like DNA-binding domains"/>
    <property type="match status" value="1"/>
</dbReference>
<organism evidence="7 8">
    <name type="scientific">Vibrio scophthalmi</name>
    <dbReference type="NCBI Taxonomy" id="45658"/>
    <lineage>
        <taxon>Bacteria</taxon>
        <taxon>Pseudomonadati</taxon>
        <taxon>Pseudomonadota</taxon>
        <taxon>Gammaproteobacteria</taxon>
        <taxon>Vibrionales</taxon>
        <taxon>Vibrionaceae</taxon>
        <taxon>Vibrio</taxon>
    </lineage>
</organism>
<dbReference type="GO" id="GO:0004252">
    <property type="term" value="F:serine-type endopeptidase activity"/>
    <property type="evidence" value="ECO:0007669"/>
    <property type="project" value="InterPro"/>
</dbReference>
<accession>A0A1E3WK34</accession>
<evidence type="ECO:0000256" key="4">
    <source>
        <dbReference type="ARBA" id="ARBA00023125"/>
    </source>
</evidence>
<dbReference type="InterPro" id="IPR015927">
    <property type="entry name" value="Peptidase_S24_S26A/B/C"/>
</dbReference>
<keyword evidence="3" id="KW-0805">Transcription regulation</keyword>
<proteinExistence type="predicted"/>
<evidence type="ECO:0000313" key="7">
    <source>
        <dbReference type="EMBL" id="ODS10146.1"/>
    </source>
</evidence>
<dbReference type="PROSITE" id="PS00501">
    <property type="entry name" value="SPASE_I_1"/>
    <property type="match status" value="1"/>
</dbReference>
<dbReference type="Pfam" id="PF01381">
    <property type="entry name" value="HTH_3"/>
    <property type="match status" value="1"/>
</dbReference>
<dbReference type="Gene3D" id="2.10.109.10">
    <property type="entry name" value="Umud Fragment, subunit A"/>
    <property type="match status" value="1"/>
</dbReference>